<gene>
    <name evidence="1" type="ORF">SEMRO_40_G024540.1</name>
</gene>
<dbReference type="AlphaFoldDB" id="A0A9N8DB22"/>
<dbReference type="Proteomes" id="UP001153069">
    <property type="component" value="Unassembled WGS sequence"/>
</dbReference>
<dbReference type="Gene3D" id="2.30.30.140">
    <property type="match status" value="1"/>
</dbReference>
<reference evidence="1" key="1">
    <citation type="submission" date="2020-06" db="EMBL/GenBank/DDBJ databases">
        <authorList>
            <consortium name="Plant Systems Biology data submission"/>
        </authorList>
    </citation>
    <scope>NUCLEOTIDE SEQUENCE</scope>
    <source>
        <strain evidence="1">D6</strain>
    </source>
</reference>
<name>A0A9N8DB22_9STRA</name>
<sequence>MANIRRDKLGLEPAPPAVQQSLLGVSSSDIDGYYLCQGQGSGSYGGHTVFRTFGETISVQCNLNGQIYIGAGLRSGNTIAVTWKIPLVYASVYTLETNTDNTQRTMRGRYCNVPADGAFGTEVLTFDRPLEDDWNVGDALLGNWSSDAFWYPGTIMEKQEAPSQNSTNRYLVRFADGDQEWLGPSRMMKDRLLAGDVPYRTGDIVYANGGDIQDNTLPLEAHRIIQRDGDDLVLQIGNHGPPISTQMRYIRTLAPREAPYTVPPNESMGLQQ</sequence>
<protein>
    <submittedName>
        <fullName evidence="1">Uncharacterized protein</fullName>
    </submittedName>
</protein>
<dbReference type="CDD" id="cd04508">
    <property type="entry name" value="Tudor_SF"/>
    <property type="match status" value="1"/>
</dbReference>
<proteinExistence type="predicted"/>
<evidence type="ECO:0000313" key="2">
    <source>
        <dbReference type="Proteomes" id="UP001153069"/>
    </source>
</evidence>
<accession>A0A9N8DB22</accession>
<evidence type="ECO:0000313" key="1">
    <source>
        <dbReference type="EMBL" id="CAB9498525.1"/>
    </source>
</evidence>
<dbReference type="EMBL" id="CAICTM010000040">
    <property type="protein sequence ID" value="CAB9498525.1"/>
    <property type="molecule type" value="Genomic_DNA"/>
</dbReference>
<keyword evidence="2" id="KW-1185">Reference proteome</keyword>
<comment type="caution">
    <text evidence="1">The sequence shown here is derived from an EMBL/GenBank/DDBJ whole genome shotgun (WGS) entry which is preliminary data.</text>
</comment>
<organism evidence="1 2">
    <name type="scientific">Seminavis robusta</name>
    <dbReference type="NCBI Taxonomy" id="568900"/>
    <lineage>
        <taxon>Eukaryota</taxon>
        <taxon>Sar</taxon>
        <taxon>Stramenopiles</taxon>
        <taxon>Ochrophyta</taxon>
        <taxon>Bacillariophyta</taxon>
        <taxon>Bacillariophyceae</taxon>
        <taxon>Bacillariophycidae</taxon>
        <taxon>Naviculales</taxon>
        <taxon>Naviculaceae</taxon>
        <taxon>Seminavis</taxon>
    </lineage>
</organism>